<dbReference type="EMBL" id="CAJNOK010018501">
    <property type="protein sequence ID" value="CAF1283422.1"/>
    <property type="molecule type" value="Genomic_DNA"/>
</dbReference>
<accession>A0A8S2Q883</accession>
<dbReference type="Proteomes" id="UP000677228">
    <property type="component" value="Unassembled WGS sequence"/>
</dbReference>
<dbReference type="Gene3D" id="2.20.25.240">
    <property type="match status" value="1"/>
</dbReference>
<evidence type="ECO:0000313" key="3">
    <source>
        <dbReference type="Proteomes" id="UP000682733"/>
    </source>
</evidence>
<protein>
    <recommendedName>
        <fullName evidence="4">FLYWCH-type domain-containing protein</fullName>
    </recommendedName>
</protein>
<gene>
    <name evidence="1" type="ORF">OVA965_LOCUS27749</name>
    <name evidence="2" type="ORF">TMI583_LOCUS28499</name>
</gene>
<name>A0A8S2Q883_9BILA</name>
<proteinExistence type="predicted"/>
<sequence length="167" mass="18950">MVVHRGFIYTLERRTAVKCIFRCQNRDSRCHTNLLINKFMSDPTPHSHASNPERIPAVEIKNDIKIKATTSNEAASSIIQSSLRSLPLTAVSSLPSSDSLARTVRRQRPTLSLTSSSQLPIELRKTDRGDDFILYEDDEMIIFTTKKNLSLLKECKHWFVDGTFKVG</sequence>
<dbReference type="EMBL" id="CAJOBA010040069">
    <property type="protein sequence ID" value="CAF4088332.1"/>
    <property type="molecule type" value="Genomic_DNA"/>
</dbReference>
<evidence type="ECO:0008006" key="4">
    <source>
        <dbReference type="Google" id="ProtNLM"/>
    </source>
</evidence>
<evidence type="ECO:0000313" key="1">
    <source>
        <dbReference type="EMBL" id="CAF1283422.1"/>
    </source>
</evidence>
<dbReference type="Proteomes" id="UP000682733">
    <property type="component" value="Unassembled WGS sequence"/>
</dbReference>
<reference evidence="2" key="1">
    <citation type="submission" date="2021-02" db="EMBL/GenBank/DDBJ databases">
        <authorList>
            <person name="Nowell W R."/>
        </authorList>
    </citation>
    <scope>NUCLEOTIDE SEQUENCE</scope>
</reference>
<comment type="caution">
    <text evidence="2">The sequence shown here is derived from an EMBL/GenBank/DDBJ whole genome shotgun (WGS) entry which is preliminary data.</text>
</comment>
<evidence type="ECO:0000313" key="2">
    <source>
        <dbReference type="EMBL" id="CAF4088332.1"/>
    </source>
</evidence>
<dbReference type="AlphaFoldDB" id="A0A8S2Q883"/>
<organism evidence="2 3">
    <name type="scientific">Didymodactylos carnosus</name>
    <dbReference type="NCBI Taxonomy" id="1234261"/>
    <lineage>
        <taxon>Eukaryota</taxon>
        <taxon>Metazoa</taxon>
        <taxon>Spiralia</taxon>
        <taxon>Gnathifera</taxon>
        <taxon>Rotifera</taxon>
        <taxon>Eurotatoria</taxon>
        <taxon>Bdelloidea</taxon>
        <taxon>Philodinida</taxon>
        <taxon>Philodinidae</taxon>
        <taxon>Didymodactylos</taxon>
    </lineage>
</organism>